<evidence type="ECO:0000256" key="4">
    <source>
        <dbReference type="ARBA" id="ARBA00038043"/>
    </source>
</evidence>
<comment type="caution">
    <text evidence="7">The sequence shown here is derived from an EMBL/GenBank/DDBJ whole genome shotgun (WGS) entry which is preliminary data.</text>
</comment>
<keyword evidence="5" id="KW-0732">Signal</keyword>
<evidence type="ECO:0000256" key="2">
    <source>
        <dbReference type="ARBA" id="ARBA00022614"/>
    </source>
</evidence>
<dbReference type="PANTHER" id="PTHR48059">
    <property type="entry name" value="POLYGALACTURONASE INHIBITOR 1"/>
    <property type="match status" value="1"/>
</dbReference>
<dbReference type="Proteomes" id="UP000583929">
    <property type="component" value="Unassembled WGS sequence"/>
</dbReference>
<dbReference type="SUPFAM" id="SSF52058">
    <property type="entry name" value="L domain-like"/>
    <property type="match status" value="2"/>
</dbReference>
<dbReference type="InterPro" id="IPR013210">
    <property type="entry name" value="LRR_N_plant-typ"/>
</dbReference>
<organism evidence="7 8">
    <name type="scientific">Cannabis sativa</name>
    <name type="common">Hemp</name>
    <name type="synonym">Marijuana</name>
    <dbReference type="NCBI Taxonomy" id="3483"/>
    <lineage>
        <taxon>Eukaryota</taxon>
        <taxon>Viridiplantae</taxon>
        <taxon>Streptophyta</taxon>
        <taxon>Embryophyta</taxon>
        <taxon>Tracheophyta</taxon>
        <taxon>Spermatophyta</taxon>
        <taxon>Magnoliopsida</taxon>
        <taxon>eudicotyledons</taxon>
        <taxon>Gunneridae</taxon>
        <taxon>Pentapetalae</taxon>
        <taxon>rosids</taxon>
        <taxon>fabids</taxon>
        <taxon>Rosales</taxon>
        <taxon>Cannabaceae</taxon>
        <taxon>Cannabis</taxon>
    </lineage>
</organism>
<dbReference type="PANTHER" id="PTHR48059:SF4">
    <property type="entry name" value="POLYGALACTURONASE INHIBITOR 1-RELATED"/>
    <property type="match status" value="1"/>
</dbReference>
<proteinExistence type="inferred from homology"/>
<feature type="domain" description="Leucine-rich repeat-containing N-terminal plant-type" evidence="6">
    <location>
        <begin position="33"/>
        <end position="69"/>
    </location>
</feature>
<gene>
    <name evidence="7" type="ORF">G4B88_012294</name>
</gene>
<comment type="similarity">
    <text evidence="4">Belongs to the polygalacturonase-inhibiting protein family.</text>
</comment>
<dbReference type="Pfam" id="PF00560">
    <property type="entry name" value="LRR_1"/>
    <property type="match status" value="4"/>
</dbReference>
<dbReference type="InterPro" id="IPR032675">
    <property type="entry name" value="LRR_dom_sf"/>
</dbReference>
<keyword evidence="2" id="KW-0433">Leucine-rich repeat</keyword>
<evidence type="ECO:0000256" key="3">
    <source>
        <dbReference type="ARBA" id="ARBA00022737"/>
    </source>
</evidence>
<dbReference type="Pfam" id="PF13855">
    <property type="entry name" value="LRR_8"/>
    <property type="match status" value="1"/>
</dbReference>
<accession>A0A7J6I653</accession>
<dbReference type="FunFam" id="3.80.10.10:FF:000348">
    <property type="entry name" value="Polygalacturonase inhibitor 1"/>
    <property type="match status" value="2"/>
</dbReference>
<evidence type="ECO:0000313" key="7">
    <source>
        <dbReference type="EMBL" id="KAF4402509.1"/>
    </source>
</evidence>
<feature type="non-terminal residue" evidence="7">
    <location>
        <position position="1"/>
    </location>
</feature>
<sequence>MKASKLLSSLFLTLILFSTFFKPSFSAELCRAKDKKVLLQIKKAFKNPYIYSGWDSKSDCCDWYGVKCDEKTHQIYSLFATDGDLSGPIPPQVGDLPYLEDIHFHKQPNITGPIPFAISKLKNLRSLIITNTGLTGRVPDFLGQMKNLDFISLSFNSLTGTIPRSIGLLPKLGGLLLDRNKLTGPIPDTFGDFKGNDFYLYLSHNQLSGKIPASLGRKDFTYIDLSRNRLEGDASFLFGSGKTMIQHVDLSRNLLEFDLSKVKFPKSLIFLDLNHNKIKGSIPTGLTVPEFQQFNVSYNRLCGKIPMGGNLQRFDYSAYFHNRCLCGAPLPKCKKRFKDNMEASKLLPTLFLTLIFFSTFFKPSFSAERCRPKDKKVLLQIKKAFKNPDTYSDWDSKSDCCDWNDVFCDVKTHQIYSLSASNGNLSGPIPPQVGDLPYLQEIDFHKLPNITGPIPFAISKLKNLRTLTITYTGLTGPVPDFLGQMKNLEYISLVFNSLTGTIPRSIAQLPKLVMLRLDRNKLTGPIPDTFGDFKGIYFNLYLSHNQLSGKIPASLGRKDFTSIHLSRNRLEGDASFLFGSGKTLQEVDLSRNLLEFDLSKVKFPKSLIFMDLNHNKIMGSIPTGMTVPEFQMINVSYNRLCGKIPMGGNLQRFDYSAYFHNRCLCGAPLPKC</sequence>
<keyword evidence="3" id="KW-0677">Repeat</keyword>
<evidence type="ECO:0000313" key="8">
    <source>
        <dbReference type="Proteomes" id="UP000583929"/>
    </source>
</evidence>
<feature type="domain" description="Leucine-rich repeat-containing N-terminal plant-type" evidence="6">
    <location>
        <begin position="373"/>
        <end position="409"/>
    </location>
</feature>
<dbReference type="InterPro" id="IPR051848">
    <property type="entry name" value="PGIP"/>
</dbReference>
<evidence type="ECO:0000256" key="5">
    <source>
        <dbReference type="SAM" id="SignalP"/>
    </source>
</evidence>
<dbReference type="AlphaFoldDB" id="A0A7J6I653"/>
<feature type="chain" id="PRO_5029840609" description="Leucine-rich repeat-containing N-terminal plant-type domain-containing protein" evidence="5">
    <location>
        <begin position="27"/>
        <end position="672"/>
    </location>
</feature>
<evidence type="ECO:0000259" key="6">
    <source>
        <dbReference type="Pfam" id="PF08263"/>
    </source>
</evidence>
<dbReference type="Pfam" id="PF08263">
    <property type="entry name" value="LRRNT_2"/>
    <property type="match status" value="2"/>
</dbReference>
<dbReference type="InterPro" id="IPR001611">
    <property type="entry name" value="Leu-rich_rpt"/>
</dbReference>
<reference evidence="7 8" key="1">
    <citation type="journal article" date="2020" name="bioRxiv">
        <title>Sequence and annotation of 42 cannabis genomes reveals extensive copy number variation in cannabinoid synthesis and pathogen resistance genes.</title>
        <authorList>
            <person name="Mckernan K.J."/>
            <person name="Helbert Y."/>
            <person name="Kane L.T."/>
            <person name="Ebling H."/>
            <person name="Zhang L."/>
            <person name="Liu B."/>
            <person name="Eaton Z."/>
            <person name="Mclaughlin S."/>
            <person name="Kingan S."/>
            <person name="Baybayan P."/>
            <person name="Concepcion G."/>
            <person name="Jordan M."/>
            <person name="Riva A."/>
            <person name="Barbazuk W."/>
            <person name="Harkins T."/>
        </authorList>
    </citation>
    <scope>NUCLEOTIDE SEQUENCE [LARGE SCALE GENOMIC DNA]</scope>
    <source>
        <strain evidence="8">cv. Jamaican Lion 4</strain>
        <tissue evidence="7">Leaf</tissue>
    </source>
</reference>
<dbReference type="Gene3D" id="3.80.10.10">
    <property type="entry name" value="Ribonuclease Inhibitor"/>
    <property type="match status" value="2"/>
</dbReference>
<protein>
    <recommendedName>
        <fullName evidence="6">Leucine-rich repeat-containing N-terminal plant-type domain-containing protein</fullName>
    </recommendedName>
</protein>
<dbReference type="EMBL" id="JAATIQ010000007">
    <property type="protein sequence ID" value="KAF4402509.1"/>
    <property type="molecule type" value="Genomic_DNA"/>
</dbReference>
<comment type="subcellular location">
    <subcellularLocation>
        <location evidence="1">Cell envelope</location>
    </subcellularLocation>
</comment>
<evidence type="ECO:0000256" key="1">
    <source>
        <dbReference type="ARBA" id="ARBA00004196"/>
    </source>
</evidence>
<feature type="signal peptide" evidence="5">
    <location>
        <begin position="1"/>
        <end position="26"/>
    </location>
</feature>
<keyword evidence="8" id="KW-1185">Reference proteome</keyword>
<name>A0A7J6I653_CANSA</name>